<evidence type="ECO:0000313" key="8">
    <source>
        <dbReference type="EMBL" id="MBK8524129.1"/>
    </source>
</evidence>
<name>A0A9D7PSS1_9PROT</name>
<proteinExistence type="inferred from homology"/>
<evidence type="ECO:0000256" key="3">
    <source>
        <dbReference type="ARBA" id="ARBA00022833"/>
    </source>
</evidence>
<keyword evidence="3 7" id="KW-0862">Zinc</keyword>
<dbReference type="GO" id="GO:0045892">
    <property type="term" value="P:negative regulation of DNA-templated transcription"/>
    <property type="evidence" value="ECO:0007669"/>
    <property type="project" value="TreeGrafter"/>
</dbReference>
<feature type="binding site" evidence="7">
    <location>
        <position position="145"/>
    </location>
    <ligand>
        <name>Zn(2+)</name>
        <dbReference type="ChEBI" id="CHEBI:29105"/>
    </ligand>
</feature>
<sequence>MPETYSTPSTHSSSASAASLAERIRAVGARATPARIRVLELLSVAPRPLSHHDVESALGAGSLDRVTLYRVLDWLVESGLAVKGADERRVWRFSLASGGTHGSHAHFHCEGCGRVFCLDMPAPSPPSLPGGFTLLRAALDLSGRCAQCNGVSA</sequence>
<keyword evidence="7" id="KW-0479">Metal-binding</keyword>
<reference evidence="8" key="1">
    <citation type="submission" date="2020-10" db="EMBL/GenBank/DDBJ databases">
        <title>Connecting structure to function with the recovery of over 1000 high-quality activated sludge metagenome-assembled genomes encoding full-length rRNA genes using long-read sequencing.</title>
        <authorList>
            <person name="Singleton C.M."/>
            <person name="Petriglieri F."/>
            <person name="Kristensen J.M."/>
            <person name="Kirkegaard R.H."/>
            <person name="Michaelsen T.Y."/>
            <person name="Andersen M.H."/>
            <person name="Karst S.M."/>
            <person name="Dueholm M.S."/>
            <person name="Nielsen P.H."/>
            <person name="Albertsen M."/>
        </authorList>
    </citation>
    <scope>NUCLEOTIDE SEQUENCE</scope>
    <source>
        <strain evidence="8">Hirt_18-Q3-R61-65_BATAC.395</strain>
    </source>
</reference>
<keyword evidence="5" id="KW-0238">DNA-binding</keyword>
<keyword evidence="6" id="KW-0804">Transcription</keyword>
<accession>A0A9D7PSS1</accession>
<dbReference type="Gene3D" id="3.30.1490.190">
    <property type="match status" value="1"/>
</dbReference>
<evidence type="ECO:0000256" key="5">
    <source>
        <dbReference type="ARBA" id="ARBA00023125"/>
    </source>
</evidence>
<dbReference type="EMBL" id="JADJUC010000007">
    <property type="protein sequence ID" value="MBK8524129.1"/>
    <property type="molecule type" value="Genomic_DNA"/>
</dbReference>
<comment type="similarity">
    <text evidence="1">Belongs to the Fur family.</text>
</comment>
<evidence type="ECO:0000256" key="1">
    <source>
        <dbReference type="ARBA" id="ARBA00007957"/>
    </source>
</evidence>
<organism evidence="8 9">
    <name type="scientific">Candidatus Proximibacter danicus</name>
    <dbReference type="NCBI Taxonomy" id="2954365"/>
    <lineage>
        <taxon>Bacteria</taxon>
        <taxon>Pseudomonadati</taxon>
        <taxon>Pseudomonadota</taxon>
        <taxon>Betaproteobacteria</taxon>
        <taxon>Candidatus Proximibacter</taxon>
    </lineage>
</organism>
<dbReference type="PANTHER" id="PTHR33202:SF7">
    <property type="entry name" value="FERRIC UPTAKE REGULATION PROTEIN"/>
    <property type="match status" value="1"/>
</dbReference>
<dbReference type="GO" id="GO:1900376">
    <property type="term" value="P:regulation of secondary metabolite biosynthetic process"/>
    <property type="evidence" value="ECO:0007669"/>
    <property type="project" value="TreeGrafter"/>
</dbReference>
<evidence type="ECO:0000256" key="7">
    <source>
        <dbReference type="PIRSR" id="PIRSR602481-1"/>
    </source>
</evidence>
<comment type="caution">
    <text evidence="8">The sequence shown here is derived from an EMBL/GenBank/DDBJ whole genome shotgun (WGS) entry which is preliminary data.</text>
</comment>
<evidence type="ECO:0000313" key="9">
    <source>
        <dbReference type="Proteomes" id="UP000886689"/>
    </source>
</evidence>
<dbReference type="InterPro" id="IPR002481">
    <property type="entry name" value="FUR"/>
</dbReference>
<evidence type="ECO:0000256" key="4">
    <source>
        <dbReference type="ARBA" id="ARBA00023015"/>
    </source>
</evidence>
<dbReference type="Pfam" id="PF01475">
    <property type="entry name" value="FUR"/>
    <property type="match status" value="1"/>
</dbReference>
<gene>
    <name evidence="8" type="ORF">IPL58_08365</name>
</gene>
<keyword evidence="4" id="KW-0805">Transcription regulation</keyword>
<dbReference type="GO" id="GO:0000976">
    <property type="term" value="F:transcription cis-regulatory region binding"/>
    <property type="evidence" value="ECO:0007669"/>
    <property type="project" value="TreeGrafter"/>
</dbReference>
<dbReference type="InterPro" id="IPR036388">
    <property type="entry name" value="WH-like_DNA-bd_sf"/>
</dbReference>
<protein>
    <submittedName>
        <fullName evidence="8">Transcriptional repressor</fullName>
    </submittedName>
</protein>
<evidence type="ECO:0000256" key="2">
    <source>
        <dbReference type="ARBA" id="ARBA00022491"/>
    </source>
</evidence>
<feature type="binding site" evidence="7">
    <location>
        <position position="112"/>
    </location>
    <ligand>
        <name>Zn(2+)</name>
        <dbReference type="ChEBI" id="CHEBI:29105"/>
    </ligand>
</feature>
<dbReference type="GO" id="GO:0008270">
    <property type="term" value="F:zinc ion binding"/>
    <property type="evidence" value="ECO:0007669"/>
    <property type="project" value="TreeGrafter"/>
</dbReference>
<dbReference type="PANTHER" id="PTHR33202">
    <property type="entry name" value="ZINC UPTAKE REGULATION PROTEIN"/>
    <property type="match status" value="1"/>
</dbReference>
<dbReference type="AlphaFoldDB" id="A0A9D7PSS1"/>
<dbReference type="InterPro" id="IPR036390">
    <property type="entry name" value="WH_DNA-bd_sf"/>
</dbReference>
<dbReference type="SUPFAM" id="SSF46785">
    <property type="entry name" value="Winged helix' DNA-binding domain"/>
    <property type="match status" value="1"/>
</dbReference>
<dbReference type="GO" id="GO:0003700">
    <property type="term" value="F:DNA-binding transcription factor activity"/>
    <property type="evidence" value="ECO:0007669"/>
    <property type="project" value="InterPro"/>
</dbReference>
<comment type="cofactor">
    <cofactor evidence="7">
        <name>Zn(2+)</name>
        <dbReference type="ChEBI" id="CHEBI:29105"/>
    </cofactor>
    <text evidence="7">Binds 1 zinc ion per subunit.</text>
</comment>
<dbReference type="InterPro" id="IPR043135">
    <property type="entry name" value="Fur_C"/>
</dbReference>
<dbReference type="Proteomes" id="UP000886689">
    <property type="component" value="Unassembled WGS sequence"/>
</dbReference>
<feature type="binding site" evidence="7">
    <location>
        <position position="148"/>
    </location>
    <ligand>
        <name>Zn(2+)</name>
        <dbReference type="ChEBI" id="CHEBI:29105"/>
    </ligand>
</feature>
<evidence type="ECO:0000256" key="6">
    <source>
        <dbReference type="ARBA" id="ARBA00023163"/>
    </source>
</evidence>
<keyword evidence="2" id="KW-0678">Repressor</keyword>
<dbReference type="Gene3D" id="1.10.10.10">
    <property type="entry name" value="Winged helix-like DNA-binding domain superfamily/Winged helix DNA-binding domain"/>
    <property type="match status" value="1"/>
</dbReference>
<feature type="binding site" evidence="7">
    <location>
        <position position="109"/>
    </location>
    <ligand>
        <name>Zn(2+)</name>
        <dbReference type="ChEBI" id="CHEBI:29105"/>
    </ligand>
</feature>